<comment type="subcellular location">
    <subcellularLocation>
        <location evidence="1">Membrane</location>
        <topology evidence="1">Single-pass membrane protein</topology>
    </subcellularLocation>
</comment>
<evidence type="ECO:0000256" key="2">
    <source>
        <dbReference type="ARBA" id="ARBA00022481"/>
    </source>
</evidence>
<evidence type="ECO:0000256" key="5">
    <source>
        <dbReference type="ARBA" id="ARBA00023136"/>
    </source>
</evidence>
<keyword evidence="2" id="KW-0488">Methylation</keyword>
<dbReference type="PANTHER" id="PTHR39583:SF3">
    <property type="entry name" value="PREPILIN PEPTIDASE-DEPENDENT PROTEIN B"/>
    <property type="match status" value="1"/>
</dbReference>
<evidence type="ECO:0000313" key="8">
    <source>
        <dbReference type="Proteomes" id="UP000825886"/>
    </source>
</evidence>
<keyword evidence="3 6" id="KW-0812">Transmembrane</keyword>
<protein>
    <submittedName>
        <fullName evidence="7">Prepilin peptidase-dependent protein</fullName>
    </submittedName>
</protein>
<dbReference type="Proteomes" id="UP000825886">
    <property type="component" value="Chromosome"/>
</dbReference>
<keyword evidence="8" id="KW-1185">Reference proteome</keyword>
<keyword evidence="5 6" id="KW-0472">Membrane</keyword>
<dbReference type="InterPro" id="IPR016419">
    <property type="entry name" value="Prepilin_Pept-dep_B_prd"/>
</dbReference>
<name>A0ABX9AJH3_9ENTR</name>
<gene>
    <name evidence="7" type="ORF">K6K13_19315</name>
</gene>
<dbReference type="PANTHER" id="PTHR39583">
    <property type="entry name" value="TYPE II SECRETION SYSTEM PROTEIN J-RELATED"/>
    <property type="match status" value="1"/>
</dbReference>
<keyword evidence="4 6" id="KW-1133">Transmembrane helix</keyword>
<evidence type="ECO:0000256" key="1">
    <source>
        <dbReference type="ARBA" id="ARBA00004167"/>
    </source>
</evidence>
<proteinExistence type="predicted"/>
<dbReference type="PIRSF" id="PIRSF004525">
    <property type="entry name" value="Pilin_peptidase-dep_B_prd"/>
    <property type="match status" value="1"/>
</dbReference>
<feature type="transmembrane region" description="Helical" evidence="6">
    <location>
        <begin position="21"/>
        <end position="44"/>
    </location>
</feature>
<dbReference type="EMBL" id="CP081864">
    <property type="protein sequence ID" value="QZN95327.1"/>
    <property type="molecule type" value="Genomic_DNA"/>
</dbReference>
<accession>A0ABX9AJH3</accession>
<evidence type="ECO:0000256" key="6">
    <source>
        <dbReference type="SAM" id="Phobius"/>
    </source>
</evidence>
<dbReference type="RefSeq" id="WP_222158428.1">
    <property type="nucleotide sequence ID" value="NZ_CP081864.1"/>
</dbReference>
<reference evidence="7 8" key="1">
    <citation type="submission" date="2021-08" db="EMBL/GenBank/DDBJ databases">
        <title>Culture and genomic analysis of Symbiopectobacterium purcellii sp. nov. gen. nov., isolated from the leafhopper Empoasca decipiens.</title>
        <authorList>
            <person name="Nadal-Jimenez P."/>
            <person name="Siozios S."/>
            <person name="Halliday N."/>
            <person name="Camara M."/>
            <person name="Hurst G.D.D."/>
        </authorList>
    </citation>
    <scope>NUCLEOTIDE SEQUENCE [LARGE SCALE GENOMIC DNA]</scope>
    <source>
        <strain evidence="7 8">SyEd1</strain>
    </source>
</reference>
<evidence type="ECO:0000256" key="3">
    <source>
        <dbReference type="ARBA" id="ARBA00022692"/>
    </source>
</evidence>
<evidence type="ECO:0000256" key="4">
    <source>
        <dbReference type="ARBA" id="ARBA00022989"/>
    </source>
</evidence>
<evidence type="ECO:0000313" key="7">
    <source>
        <dbReference type="EMBL" id="QZN95327.1"/>
    </source>
</evidence>
<sequence length="201" mass="22940">MQRYAASFRHSALLSRRVGGFSLMEVLLAMLVGCVMVIGSMQIYPTLHRHSQNTLRHFWLEQRIHQALFALEKDLRRAGFCTSRCQDNVVTLGQFPGETANSCAIVAYDFNRRGGAPQRRETFGYRLRAGAWETQVSIVDCGGGGWERRLDPQEVTVTRFEVIAWRNVTGLALYEVHLAGHWFRRPDIARHTVRWIAGHNA</sequence>
<dbReference type="NCBIfam" id="NF007848">
    <property type="entry name" value="PRK10557.1"/>
    <property type="match status" value="1"/>
</dbReference>
<dbReference type="InterPro" id="IPR051621">
    <property type="entry name" value="T2SS_protein_J"/>
</dbReference>
<organism evidence="7 8">
    <name type="scientific">Symbiopectobacterium purcellii</name>
    <dbReference type="NCBI Taxonomy" id="2871826"/>
    <lineage>
        <taxon>Bacteria</taxon>
        <taxon>Pseudomonadati</taxon>
        <taxon>Pseudomonadota</taxon>
        <taxon>Gammaproteobacteria</taxon>
        <taxon>Enterobacterales</taxon>
        <taxon>Enterobacteriaceae</taxon>
    </lineage>
</organism>